<dbReference type="Proteomes" id="UP000318126">
    <property type="component" value="Unassembled WGS sequence"/>
</dbReference>
<dbReference type="Gene3D" id="3.80.30.20">
    <property type="entry name" value="tm_1862 like domain"/>
    <property type="match status" value="1"/>
</dbReference>
<dbReference type="EMBL" id="VKGK01000004">
    <property type="protein sequence ID" value="TRY15423.1"/>
    <property type="molecule type" value="Genomic_DNA"/>
</dbReference>
<evidence type="ECO:0000313" key="2">
    <source>
        <dbReference type="EMBL" id="TRY15423.1"/>
    </source>
</evidence>
<dbReference type="InterPro" id="IPR058240">
    <property type="entry name" value="rSAM_sf"/>
</dbReference>
<dbReference type="InterPro" id="IPR006638">
    <property type="entry name" value="Elp3/MiaA/NifB-like_rSAM"/>
</dbReference>
<keyword evidence="3" id="KW-1185">Reference proteome</keyword>
<dbReference type="SFLD" id="SFLDG01065">
    <property type="entry name" value="anaerobic_coproporphyrinogen-I"/>
    <property type="match status" value="1"/>
</dbReference>
<dbReference type="Pfam" id="PF04055">
    <property type="entry name" value="Radical_SAM"/>
    <property type="match status" value="1"/>
</dbReference>
<evidence type="ECO:0000259" key="1">
    <source>
        <dbReference type="PROSITE" id="PS51918"/>
    </source>
</evidence>
<gene>
    <name evidence="2" type="ORF">FN961_05005</name>
</gene>
<dbReference type="InterPro" id="IPR007197">
    <property type="entry name" value="rSAM"/>
</dbReference>
<proteinExistence type="predicted"/>
<dbReference type="RefSeq" id="WP_143563455.1">
    <property type="nucleotide sequence ID" value="NZ_BMPL01000009.1"/>
</dbReference>
<dbReference type="PROSITE" id="PS51918">
    <property type="entry name" value="RADICAL_SAM"/>
    <property type="match status" value="1"/>
</dbReference>
<feature type="domain" description="Radical SAM core" evidence="1">
    <location>
        <begin position="43"/>
        <end position="283"/>
    </location>
</feature>
<evidence type="ECO:0000313" key="3">
    <source>
        <dbReference type="Proteomes" id="UP000318126"/>
    </source>
</evidence>
<dbReference type="SFLD" id="SFLDS00029">
    <property type="entry name" value="Radical_SAM"/>
    <property type="match status" value="1"/>
</dbReference>
<dbReference type="AlphaFoldDB" id="A0A553JSJ2"/>
<dbReference type="InterPro" id="IPR023404">
    <property type="entry name" value="rSAM_horseshoe"/>
</dbReference>
<dbReference type="GO" id="GO:0003824">
    <property type="term" value="F:catalytic activity"/>
    <property type="evidence" value="ECO:0007669"/>
    <property type="project" value="InterPro"/>
</dbReference>
<dbReference type="SUPFAM" id="SSF102114">
    <property type="entry name" value="Radical SAM enzymes"/>
    <property type="match status" value="1"/>
</dbReference>
<accession>A0A553JSJ2</accession>
<sequence length="433" mass="50136">MDIENNETASSVDDLPADELHRKGFITNYPPSRYWKGTFQSQAQANDRLNLYIHIPYCIQRCSYCFFKITELSDSNQKEIDHYVDYLCREIVMVSELYGWFKRPVDTLYFGGGTPSLLKARHMDQILTALHDHFNMALSEFVFEVEPITYSKSKSKELSQFGITRLSFGIQSFHDEIVAKTGRKDTEKMNVAAIKRALDTGVILNIDLLSGLEGETEETWRYSVDRAVSLGVQSITVYKMELYQNSKYYADLRSDSIILPTDDQEMVFMNYAMEQLYANNYLNSTYFTFTKNGEYRQKHLHQRWLGEDTYGFGVSAFSSLEREYIQNTSNTDKYIEFIDKGELPVERGMRLSSMDLIARDIVLGMKTSSLDCRWIKAKHGVNLLSKNNNMLQKLIEHEFVIVLDKTIKMTRKGIFYGDFVGKSLSRHLLDSVE</sequence>
<dbReference type="GO" id="GO:0006779">
    <property type="term" value="P:porphyrin-containing compound biosynthetic process"/>
    <property type="evidence" value="ECO:0007669"/>
    <property type="project" value="TreeGrafter"/>
</dbReference>
<dbReference type="OrthoDB" id="9808022at2"/>
<dbReference type="PANTHER" id="PTHR13932">
    <property type="entry name" value="COPROPORPHYRINIGEN III OXIDASE"/>
    <property type="match status" value="1"/>
</dbReference>
<dbReference type="SMART" id="SM00729">
    <property type="entry name" value="Elp3"/>
    <property type="match status" value="1"/>
</dbReference>
<organism evidence="2 3">
    <name type="scientific">Shewanella hanedai</name>
    <name type="common">Alteromonas hanedai</name>
    <dbReference type="NCBI Taxonomy" id="25"/>
    <lineage>
        <taxon>Bacteria</taxon>
        <taxon>Pseudomonadati</taxon>
        <taxon>Pseudomonadota</taxon>
        <taxon>Gammaproteobacteria</taxon>
        <taxon>Alteromonadales</taxon>
        <taxon>Shewanellaceae</taxon>
        <taxon>Shewanella</taxon>
    </lineage>
</organism>
<dbReference type="GO" id="GO:0005737">
    <property type="term" value="C:cytoplasm"/>
    <property type="evidence" value="ECO:0007669"/>
    <property type="project" value="TreeGrafter"/>
</dbReference>
<comment type="caution">
    <text evidence="2">The sequence shown here is derived from an EMBL/GenBank/DDBJ whole genome shotgun (WGS) entry which is preliminary data.</text>
</comment>
<name>A0A553JSJ2_SHEHA</name>
<dbReference type="InterPro" id="IPR034505">
    <property type="entry name" value="Coproporphyrinogen-III_oxidase"/>
</dbReference>
<protein>
    <submittedName>
        <fullName evidence="2">Coproporphyrinogen III oxidase family protein</fullName>
    </submittedName>
</protein>
<reference evidence="3" key="1">
    <citation type="submission" date="2019-07" db="EMBL/GenBank/DDBJ databases">
        <title>Shewanella sp. YLB-08 draft genomic sequence.</title>
        <authorList>
            <person name="Yu L."/>
        </authorList>
    </citation>
    <scope>NUCLEOTIDE SEQUENCE [LARGE SCALE GENOMIC DNA]</scope>
    <source>
        <strain evidence="3">JCM 20706</strain>
    </source>
</reference>
<dbReference type="PANTHER" id="PTHR13932:SF5">
    <property type="entry name" value="RADICAL S-ADENOSYL METHIONINE DOMAIN-CONTAINING PROTEIN 1, MITOCHONDRIAL"/>
    <property type="match status" value="1"/>
</dbReference>
<dbReference type="CDD" id="cd01335">
    <property type="entry name" value="Radical_SAM"/>
    <property type="match status" value="1"/>
</dbReference>
<dbReference type="GO" id="GO:0051539">
    <property type="term" value="F:4 iron, 4 sulfur cluster binding"/>
    <property type="evidence" value="ECO:0007669"/>
    <property type="project" value="TreeGrafter"/>
</dbReference>